<protein>
    <submittedName>
        <fullName evidence="2">Efflux RND transporter permease subunit</fullName>
    </submittedName>
</protein>
<dbReference type="InterPro" id="IPR027463">
    <property type="entry name" value="AcrB_DN_DC_subdom"/>
</dbReference>
<accession>A0ABY5TSD3</accession>
<gene>
    <name evidence="2" type="ORF">NYF23_02805</name>
</gene>
<feature type="transmembrane region" description="Helical" evidence="1">
    <location>
        <begin position="458"/>
        <end position="478"/>
    </location>
</feature>
<feature type="transmembrane region" description="Helical" evidence="1">
    <location>
        <begin position="554"/>
        <end position="575"/>
    </location>
</feature>
<dbReference type="SUPFAM" id="SSF82714">
    <property type="entry name" value="Multidrug efflux transporter AcrB TolC docking domain, DN and DC subdomains"/>
    <property type="match status" value="2"/>
</dbReference>
<feature type="transmembrane region" description="Helical" evidence="1">
    <location>
        <begin position="349"/>
        <end position="376"/>
    </location>
</feature>
<keyword evidence="3" id="KW-1185">Reference proteome</keyword>
<name>A0ABY5TSD3_9GAMM</name>
<dbReference type="Gene3D" id="3.30.70.1430">
    <property type="entry name" value="Multidrug efflux transporter AcrB pore domain"/>
    <property type="match status" value="2"/>
</dbReference>
<dbReference type="Pfam" id="PF00873">
    <property type="entry name" value="ACR_tran"/>
    <property type="match status" value="1"/>
</dbReference>
<dbReference type="Proteomes" id="UP001059934">
    <property type="component" value="Chromosome"/>
</dbReference>
<feature type="transmembrane region" description="Helical" evidence="1">
    <location>
        <begin position="484"/>
        <end position="510"/>
    </location>
</feature>
<dbReference type="Gene3D" id="3.30.2090.10">
    <property type="entry name" value="Multidrug efflux transporter AcrB TolC docking domain, DN and DC subdomains"/>
    <property type="match status" value="2"/>
</dbReference>
<feature type="transmembrane region" description="Helical" evidence="1">
    <location>
        <begin position="915"/>
        <end position="935"/>
    </location>
</feature>
<sequence length="1061" mass="115903">MHNKPENELGIKSFGLIGWFTKNPVAANLLMILVIFAGLISALTISKNMFPVGDLDQISISAVYPGAAPVEVEKGVILPIEAALQGLKGIKKINSTAGRDMASINLEIESNEDIQEVMSQVENRIDGIVNFPDDLERPTVTRATMDEARWIMGIAVYGDMDERTRKVLGQEMRDELLLFPEIKRLILWGADPYEISIEVQEDRLREYNLTLNEVAQVLRNSSLDLPAGMIRSAEGNVLVRTQGKAYTGESFAKIVLRSQPDGTKLLLSDVASIRDGFAESNTLVRFDGQSAFNLGVFAVEDQDILTISNVVKQYIKDKRKTLPEGLQIAEFFDTSFHLRGRLNMMLENLALGAVLVAIVLGLFLNLHVAGWVMLGIPVSFLGAFWLMPVNPYPVDINVLSLFAFIMVLGIVVDDAIVIGESIFSEAKKEFKATSASTYKASVATVIAGTKKVATPSTIGVLTTMAAFAPILFVGGAAAPFFESIAVVVILCLLFSLIESKLILPAHLVGLELGRPIKPRMAFIERWQKTISAGLSGFVENRYLPFLKRCLHHRYATLAGFLALLIISISAVNSGIARFEFFPNVPGDGVQAQIIMQDGTSVENLQETLARVEAAAYEVDAEYRSSHPGSKGLIEHSVFYTESDVQAMFMLSLTHSEDRDLDGFEIEKLWRDKVGNLPNVRKQRYYAGTNVGGGAKINLTLSGTDPEQLTLAGAALAEKLGQYNGVFDIYNSQGAGGREILIGLKPNASQLGISLGDIARQVRQAFYGEEVQRLQRGPDTLKVMVRYPIEERSSIATLENMHIRTASGHAITIGEVADIRLGLGLTAISRIDRERTVTITADVDASKSQSGAVIEDLTAEFMPQLLARYPGVKFGLGGASQEEQILMQRMILGFVASLFLIYGLLAVPLKSYVQPLVIMAVIPFGFIGAVVGHIIFGVSISMLSIFGLVALAGVVVNDSLILVEFVNRGRADNLSIDDSLMGAGRQRFRAILLTTMTTFVGLLPMLFETSTQAQFVIPMALSLSFGIVFATTITLILIPCLYRVIYDLHDSKRFTKPELATD</sequence>
<keyword evidence="1" id="KW-1133">Transmembrane helix</keyword>
<reference evidence="2" key="1">
    <citation type="submission" date="2022-08" db="EMBL/GenBank/DDBJ databases">
        <title>Catabolic pathway analysis in culturable SAR92 clade bacteria reveals their overlooked roles in DMSP degradation in coastal seas.</title>
        <authorList>
            <person name="He X."/>
            <person name="Zhang X."/>
            <person name="Zhang Y."/>
        </authorList>
    </citation>
    <scope>NUCLEOTIDE SEQUENCE</scope>
    <source>
        <strain evidence="2">H455</strain>
    </source>
</reference>
<dbReference type="InterPro" id="IPR001036">
    <property type="entry name" value="Acrflvin-R"/>
</dbReference>
<evidence type="ECO:0000313" key="2">
    <source>
        <dbReference type="EMBL" id="UVW35551.1"/>
    </source>
</evidence>
<evidence type="ECO:0000256" key="1">
    <source>
        <dbReference type="SAM" id="Phobius"/>
    </source>
</evidence>
<dbReference type="Gene3D" id="3.30.70.1320">
    <property type="entry name" value="Multidrug efflux transporter AcrB pore domain like"/>
    <property type="match status" value="1"/>
</dbReference>
<feature type="transmembrane region" description="Helical" evidence="1">
    <location>
        <begin position="987"/>
        <end position="1006"/>
    </location>
</feature>
<dbReference type="PANTHER" id="PTHR32063">
    <property type="match status" value="1"/>
</dbReference>
<dbReference type="EMBL" id="CP103416">
    <property type="protein sequence ID" value="UVW35551.1"/>
    <property type="molecule type" value="Genomic_DNA"/>
</dbReference>
<dbReference type="SUPFAM" id="SSF82866">
    <property type="entry name" value="Multidrug efflux transporter AcrB transmembrane domain"/>
    <property type="match status" value="2"/>
</dbReference>
<keyword evidence="1" id="KW-0812">Transmembrane</keyword>
<feature type="transmembrane region" description="Helical" evidence="1">
    <location>
        <begin position="1018"/>
        <end position="1045"/>
    </location>
</feature>
<feature type="transmembrane region" description="Helical" evidence="1">
    <location>
        <begin position="889"/>
        <end position="908"/>
    </location>
</feature>
<organism evidence="2 3">
    <name type="scientific">SAR92 clade bacterium H455</name>
    <dbReference type="NCBI Taxonomy" id="2974818"/>
    <lineage>
        <taxon>Bacteria</taxon>
        <taxon>Pseudomonadati</taxon>
        <taxon>Pseudomonadota</taxon>
        <taxon>Gammaproteobacteria</taxon>
        <taxon>Cellvibrionales</taxon>
        <taxon>Porticoccaceae</taxon>
        <taxon>SAR92 clade</taxon>
    </lineage>
</organism>
<dbReference type="PANTHER" id="PTHR32063:SF33">
    <property type="entry name" value="RND SUPERFAMILY EFFLUX PUMP PERMEASE COMPONENT"/>
    <property type="match status" value="1"/>
</dbReference>
<evidence type="ECO:0000313" key="3">
    <source>
        <dbReference type="Proteomes" id="UP001059934"/>
    </source>
</evidence>
<keyword evidence="1" id="KW-0472">Membrane</keyword>
<dbReference type="Gene3D" id="1.20.1640.10">
    <property type="entry name" value="Multidrug efflux transporter AcrB transmembrane domain"/>
    <property type="match status" value="2"/>
</dbReference>
<dbReference type="SUPFAM" id="SSF82693">
    <property type="entry name" value="Multidrug efflux transporter AcrB pore domain, PN1, PN2, PC1 and PC2 subdomains"/>
    <property type="match status" value="2"/>
</dbReference>
<dbReference type="Gene3D" id="3.30.70.1440">
    <property type="entry name" value="Multidrug efflux transporter AcrB pore domain"/>
    <property type="match status" value="1"/>
</dbReference>
<feature type="transmembrane region" description="Helical" evidence="1">
    <location>
        <begin position="396"/>
        <end position="418"/>
    </location>
</feature>
<feature type="transmembrane region" description="Helical" evidence="1">
    <location>
        <begin position="25"/>
        <end position="45"/>
    </location>
</feature>
<feature type="transmembrane region" description="Helical" evidence="1">
    <location>
        <begin position="941"/>
        <end position="966"/>
    </location>
</feature>
<dbReference type="PRINTS" id="PR00702">
    <property type="entry name" value="ACRIFLAVINRP"/>
</dbReference>
<proteinExistence type="predicted"/>